<dbReference type="GO" id="GO:0008300">
    <property type="term" value="P:isoprenoid catabolic process"/>
    <property type="evidence" value="ECO:0007669"/>
    <property type="project" value="TreeGrafter"/>
</dbReference>
<dbReference type="SUPFAM" id="SSF52096">
    <property type="entry name" value="ClpP/crotonase"/>
    <property type="match status" value="1"/>
</dbReference>
<dbReference type="Gene3D" id="3.90.226.10">
    <property type="entry name" value="2-enoyl-CoA Hydratase, Chain A, domain 1"/>
    <property type="match status" value="1"/>
</dbReference>
<reference evidence="4" key="1">
    <citation type="journal article" date="2011" name="Environ. Microbiol.">
        <title>A blueprint of ectoine metabolism from the genome of the industrial producer Halomonas elongata DSM 2581(T).</title>
        <authorList>
            <person name="Schwibbert K."/>
            <person name="Marin-Sanguino A."/>
            <person name="Bagyan I."/>
            <person name="Heidrich G."/>
            <person name="Lentzen G."/>
            <person name="Seitz H."/>
            <person name="Rampp M."/>
            <person name="Schuster S.C."/>
            <person name="Klenk H.P."/>
            <person name="Pfeiffer F."/>
            <person name="Oesterhelt D."/>
            <person name="Kunte H.J."/>
        </authorList>
    </citation>
    <scope>NUCLEOTIDE SEQUENCE [LARGE SCALE GENOMIC DNA]</scope>
    <source>
        <strain evidence="4">ATCC 33173 / DSM 2581 / NBRC 15536 / NCIMB 2198 / 1H9</strain>
    </source>
</reference>
<dbReference type="PANTHER" id="PTHR42964:SF1">
    <property type="entry name" value="POLYKETIDE BIOSYNTHESIS ENOYL-COA HYDRATASE PKSH-RELATED"/>
    <property type="match status" value="1"/>
</dbReference>
<sequence>MLPPSKQRKRVFLKLKAYSLQLSESATAQEITTMATIDTFSRLTIDPRGVAWLTLDRPDVLNAFDDALIGELNGHLQHVREAAERGEIRLLVLGSEGKHFSAGADLGWMKRMVDYDLEDNLADSRQLAALMHGLDTLPCPTLCRVQGAAFGGAVGLAACCDIVIASEKARFCLSEVKIGLSPAVISPYVQRALGERQMRRYALTAEVIDASTAEALGLAHRVVEPDALDEAVDAMVETLLATSPQSSRATKALLAEVAREPDSAATRERTCRVIAELRVSDEGQEGLASFFDKRRPRWAPEPPSTTERSS</sequence>
<dbReference type="Pfam" id="PF00378">
    <property type="entry name" value="ECH_1"/>
    <property type="match status" value="1"/>
</dbReference>
<dbReference type="AlphaFoldDB" id="E1V3Y8"/>
<evidence type="ECO:0000256" key="1">
    <source>
        <dbReference type="ARBA" id="ARBA00005254"/>
    </source>
</evidence>
<dbReference type="InterPro" id="IPR051683">
    <property type="entry name" value="Enoyl-CoA_Hydratase/Isomerase"/>
</dbReference>
<feature type="region of interest" description="Disordered" evidence="2">
    <location>
        <begin position="286"/>
        <end position="310"/>
    </location>
</feature>
<dbReference type="InterPro" id="IPR001753">
    <property type="entry name" value="Enoyl-CoA_hydra/iso"/>
</dbReference>
<dbReference type="InterPro" id="IPR029045">
    <property type="entry name" value="ClpP/crotonase-like_dom_sf"/>
</dbReference>
<dbReference type="InterPro" id="IPR014748">
    <property type="entry name" value="Enoyl-CoA_hydra_C"/>
</dbReference>
<protein>
    <submittedName>
        <fullName evidence="3">Probable enoyl-CoA hydratase</fullName>
        <ecNumber evidence="3">4.2.1.18</ecNumber>
    </submittedName>
</protein>
<evidence type="ECO:0000313" key="4">
    <source>
        <dbReference type="Proteomes" id="UP000008707"/>
    </source>
</evidence>
<dbReference type="EC" id="4.2.1.18" evidence="3"/>
<accession>E1V3Y8</accession>
<dbReference type="Proteomes" id="UP000008707">
    <property type="component" value="Chromosome"/>
</dbReference>
<dbReference type="eggNOG" id="COG1024">
    <property type="taxonomic scope" value="Bacteria"/>
</dbReference>
<organism evidence="3 4">
    <name type="scientific">Halomonas elongata (strain ATCC 33173 / DSM 2581 / NBRC 15536 / NCIMB 2198 / 1H9)</name>
    <dbReference type="NCBI Taxonomy" id="768066"/>
    <lineage>
        <taxon>Bacteria</taxon>
        <taxon>Pseudomonadati</taxon>
        <taxon>Pseudomonadota</taxon>
        <taxon>Gammaproteobacteria</taxon>
        <taxon>Oceanospirillales</taxon>
        <taxon>Halomonadaceae</taxon>
        <taxon>Halomonas</taxon>
    </lineage>
</organism>
<name>E1V3Y8_HALED</name>
<comment type="similarity">
    <text evidence="1">Belongs to the enoyl-CoA hydratase/isomerase family.</text>
</comment>
<gene>
    <name evidence="3" type="ordered locus">HELO_2933</name>
</gene>
<dbReference type="GO" id="GO:0004490">
    <property type="term" value="F:methylglutaconyl-CoA hydratase activity"/>
    <property type="evidence" value="ECO:0007669"/>
    <property type="project" value="UniProtKB-EC"/>
</dbReference>
<dbReference type="STRING" id="768066.HELO_2933"/>
<dbReference type="EMBL" id="FN869568">
    <property type="protein sequence ID" value="CBV42817.1"/>
    <property type="molecule type" value="Genomic_DNA"/>
</dbReference>
<dbReference type="Gene3D" id="1.10.12.10">
    <property type="entry name" value="Lyase 2-enoyl-coa Hydratase, Chain A, domain 2"/>
    <property type="match status" value="1"/>
</dbReference>
<dbReference type="KEGG" id="hel:HELO_2933"/>
<dbReference type="HOGENOM" id="CLU_009834_7_3_6"/>
<dbReference type="PANTHER" id="PTHR42964">
    <property type="entry name" value="ENOYL-COA HYDRATASE"/>
    <property type="match status" value="1"/>
</dbReference>
<proteinExistence type="inferred from homology"/>
<evidence type="ECO:0000313" key="3">
    <source>
        <dbReference type="EMBL" id="CBV42817.1"/>
    </source>
</evidence>
<keyword evidence="3" id="KW-0456">Lyase</keyword>
<dbReference type="CDD" id="cd06558">
    <property type="entry name" value="crotonase-like"/>
    <property type="match status" value="1"/>
</dbReference>
<evidence type="ECO:0000256" key="2">
    <source>
        <dbReference type="SAM" id="MobiDB-lite"/>
    </source>
</evidence>